<dbReference type="EMBL" id="JAUSWV010000002">
    <property type="protein sequence ID" value="MDQ0581090.1"/>
    <property type="molecule type" value="Genomic_DNA"/>
</dbReference>
<evidence type="ECO:0000259" key="4">
    <source>
        <dbReference type="Pfam" id="PF01648"/>
    </source>
</evidence>
<dbReference type="EC" id="2.7.8.-" evidence="5"/>
<dbReference type="GO" id="GO:0016740">
    <property type="term" value="F:transferase activity"/>
    <property type="evidence" value="ECO:0007669"/>
    <property type="project" value="UniProtKB-KW"/>
</dbReference>
<dbReference type="SUPFAM" id="SSF56214">
    <property type="entry name" value="4'-phosphopantetheinyl transferase"/>
    <property type="match status" value="2"/>
</dbReference>
<gene>
    <name evidence="5" type="ORF">QF030_003268</name>
</gene>
<evidence type="ECO:0000256" key="3">
    <source>
        <dbReference type="SAM" id="MobiDB-lite"/>
    </source>
</evidence>
<feature type="region of interest" description="Disordered" evidence="3">
    <location>
        <begin position="245"/>
        <end position="285"/>
    </location>
</feature>
<name>A0ABU0NPL1_STRRH</name>
<proteinExistence type="inferred from homology"/>
<feature type="compositionally biased region" description="Gly residues" evidence="3">
    <location>
        <begin position="251"/>
        <end position="267"/>
    </location>
</feature>
<accession>A0ABU0NPL1</accession>
<comment type="caution">
    <text evidence="5">The sequence shown here is derived from an EMBL/GenBank/DDBJ whole genome shotgun (WGS) entry which is preliminary data.</text>
</comment>
<dbReference type="InterPro" id="IPR050559">
    <property type="entry name" value="P-Pant_transferase_sf"/>
</dbReference>
<dbReference type="PANTHER" id="PTHR12215">
    <property type="entry name" value="PHOSPHOPANTETHEINE TRANSFERASE"/>
    <property type="match status" value="1"/>
</dbReference>
<protein>
    <submittedName>
        <fullName evidence="5">4'-phosphopantetheinyl transferase</fullName>
        <ecNumber evidence="5">2.7.8.-</ecNumber>
    </submittedName>
</protein>
<evidence type="ECO:0000256" key="2">
    <source>
        <dbReference type="ARBA" id="ARBA00022679"/>
    </source>
</evidence>
<dbReference type="InterPro" id="IPR037143">
    <property type="entry name" value="4-PPantetheinyl_Trfase_dom_sf"/>
</dbReference>
<sequence length="285" mass="29611">MTGHPVQVWWARLEDARPGLRTLLDPVEHARYESTVDPAGRGRFLVGCALSRLVLGELLGLPPAEVPLRRVCPRCGGPHGKVHLHRAPLSDGPPATPPLHDLSFSVTHSGALIGVAVCRGGEVGLDVEESHADVDVDSAARAALSDSELTALYARPATERQPAFLRTWTRKEAVLKALGVGLGVPLRELEVSAPEQPPAVLGWPGRLATRPPTSMADLYVDGTHPAAVAVAVTGAVAVPVAVTGAAEEPGEGPGEGPVSGPGEGEPGGVRVALHDGSRLLASYNR</sequence>
<dbReference type="Pfam" id="PF01648">
    <property type="entry name" value="ACPS"/>
    <property type="match status" value="1"/>
</dbReference>
<dbReference type="Gene3D" id="3.90.470.20">
    <property type="entry name" value="4'-phosphopantetheinyl transferase domain"/>
    <property type="match status" value="2"/>
</dbReference>
<dbReference type="InterPro" id="IPR008278">
    <property type="entry name" value="4-PPantetheinyl_Trfase_dom"/>
</dbReference>
<organism evidence="5 6">
    <name type="scientific">Streptomyces rishiriensis</name>
    <dbReference type="NCBI Taxonomy" id="68264"/>
    <lineage>
        <taxon>Bacteria</taxon>
        <taxon>Bacillati</taxon>
        <taxon>Actinomycetota</taxon>
        <taxon>Actinomycetes</taxon>
        <taxon>Kitasatosporales</taxon>
        <taxon>Streptomycetaceae</taxon>
        <taxon>Streptomyces</taxon>
    </lineage>
</organism>
<dbReference type="PANTHER" id="PTHR12215:SF10">
    <property type="entry name" value="L-AMINOADIPATE-SEMIALDEHYDE DEHYDROGENASE-PHOSPHOPANTETHEINYL TRANSFERASE"/>
    <property type="match status" value="1"/>
</dbReference>
<evidence type="ECO:0000313" key="5">
    <source>
        <dbReference type="EMBL" id="MDQ0581090.1"/>
    </source>
</evidence>
<reference evidence="5 6" key="1">
    <citation type="submission" date="2023-07" db="EMBL/GenBank/DDBJ databases">
        <title>Comparative genomics of wheat-associated soil bacteria to identify genetic determinants of phenazine resistance.</title>
        <authorList>
            <person name="Mouncey N."/>
        </authorList>
    </citation>
    <scope>NUCLEOTIDE SEQUENCE [LARGE SCALE GENOMIC DNA]</scope>
    <source>
        <strain evidence="5 6">B2I6</strain>
    </source>
</reference>
<feature type="domain" description="4'-phosphopantetheinyl transferase" evidence="4">
    <location>
        <begin position="123"/>
        <end position="199"/>
    </location>
</feature>
<keyword evidence="2 5" id="KW-0808">Transferase</keyword>
<dbReference type="RefSeq" id="WP_307163383.1">
    <property type="nucleotide sequence ID" value="NZ_JAUSWV010000002.1"/>
</dbReference>
<dbReference type="Proteomes" id="UP001230654">
    <property type="component" value="Unassembled WGS sequence"/>
</dbReference>
<evidence type="ECO:0000313" key="6">
    <source>
        <dbReference type="Proteomes" id="UP001230654"/>
    </source>
</evidence>
<comment type="similarity">
    <text evidence="1">Belongs to the P-Pant transferase superfamily. Gsp/Sfp/HetI/AcpT family.</text>
</comment>
<keyword evidence="6" id="KW-1185">Reference proteome</keyword>
<evidence type="ECO:0000256" key="1">
    <source>
        <dbReference type="ARBA" id="ARBA00010990"/>
    </source>
</evidence>